<name>A0A232SP58_SALER</name>
<dbReference type="Proteomes" id="UP000839536">
    <property type="component" value="Unassembled WGS sequence"/>
</dbReference>
<proteinExistence type="predicted"/>
<gene>
    <name evidence="2" type="ORF">A7D45_07725</name>
    <name evidence="3" type="ORF">EKD96_12460</name>
</gene>
<dbReference type="AlphaFoldDB" id="A0A232SP58"/>
<dbReference type="GO" id="GO:0008270">
    <property type="term" value="F:zinc ion binding"/>
    <property type="evidence" value="ECO:0007669"/>
    <property type="project" value="InterPro"/>
</dbReference>
<comment type="caution">
    <text evidence="3">The sequence shown here is derived from an EMBL/GenBank/DDBJ whole genome shotgun (WGS) entry which is preliminary data.</text>
</comment>
<organism evidence="3">
    <name type="scientific">Salmonella enterica</name>
    <name type="common">Salmonella choleraesuis</name>
    <dbReference type="NCBI Taxonomy" id="28901"/>
    <lineage>
        <taxon>Bacteria</taxon>
        <taxon>Pseudomonadati</taxon>
        <taxon>Pseudomonadota</taxon>
        <taxon>Gammaproteobacteria</taxon>
        <taxon>Enterobacterales</taxon>
        <taxon>Enterobacteriaceae</taxon>
        <taxon>Salmonella</taxon>
    </lineage>
</organism>
<dbReference type="GO" id="GO:0003676">
    <property type="term" value="F:nucleic acid binding"/>
    <property type="evidence" value="ECO:0007669"/>
    <property type="project" value="InterPro"/>
</dbReference>
<sequence length="224" mass="26050">MFNIIRDVEAPECLSHGIYNDPSVTDALKKIFHGKCYLCEQSRISDPEIEHFIPHEGDAFLKYDWNNLFYSCSRCNSIKSNRHVNLLDCSDPTIDISMEIVHLAPSLTSEDVTIRPSTEDNINEKTLNTIRLLKECYNSKSTGLRGITRENLLENLLKNYTNFLLSRQTLINLESTEDEIDYAKARMKAMCKIAFPFSVFWKWHIRLDNFLLEQYPNLFEDLGI</sequence>
<dbReference type="Proteomes" id="UP000885256">
    <property type="component" value="Unassembled WGS sequence"/>
</dbReference>
<dbReference type="Gene3D" id="1.10.30.50">
    <property type="match status" value="1"/>
</dbReference>
<dbReference type="GO" id="GO:0004519">
    <property type="term" value="F:endonuclease activity"/>
    <property type="evidence" value="ECO:0007669"/>
    <property type="project" value="UniProtKB-KW"/>
</dbReference>
<evidence type="ECO:0000313" key="3">
    <source>
        <dbReference type="EMBL" id="RXL21815.1"/>
    </source>
</evidence>
<dbReference type="InterPro" id="IPR002711">
    <property type="entry name" value="HNH"/>
</dbReference>
<keyword evidence="3" id="KW-0255">Endonuclease</keyword>
<evidence type="ECO:0000259" key="1">
    <source>
        <dbReference type="Pfam" id="PF01844"/>
    </source>
</evidence>
<dbReference type="Pfam" id="PF01844">
    <property type="entry name" value="HNH"/>
    <property type="match status" value="1"/>
</dbReference>
<keyword evidence="3" id="KW-0378">Hydrolase</keyword>
<dbReference type="RefSeq" id="WP_000481847.1">
    <property type="nucleotide sequence ID" value="NZ_JANAFI010000004.1"/>
</dbReference>
<dbReference type="EMBL" id="QWJL01000004">
    <property type="protein sequence ID" value="RIP30880.1"/>
    <property type="molecule type" value="Genomic_DNA"/>
</dbReference>
<dbReference type="EMBL" id="SDIQ01000018">
    <property type="protein sequence ID" value="RXL21815.1"/>
    <property type="molecule type" value="Genomic_DNA"/>
</dbReference>
<keyword evidence="3" id="KW-0540">Nuclease</keyword>
<evidence type="ECO:0000313" key="2">
    <source>
        <dbReference type="EMBL" id="RIP30880.1"/>
    </source>
</evidence>
<feature type="domain" description="HNH" evidence="1">
    <location>
        <begin position="39"/>
        <end position="82"/>
    </location>
</feature>
<reference evidence="3" key="2">
    <citation type="submission" date="2019-01" db="EMBL/GenBank/DDBJ databases">
        <title>Whole genome sequencing of Salmonella enterica.</title>
        <authorList>
            <person name="Cao G."/>
        </authorList>
    </citation>
    <scope>NUCLEOTIDE SEQUENCE [LARGE SCALE GENOMIC DNA]</scope>
    <source>
        <strain evidence="3">CFSAN074594</strain>
    </source>
</reference>
<protein>
    <submittedName>
        <fullName evidence="3">HNH endonuclease</fullName>
    </submittedName>
</protein>
<reference evidence="2" key="1">
    <citation type="submission" date="2018-08" db="EMBL/GenBank/DDBJ databases">
        <title>Whole genome sequencing of Salmonella enterica serotype newport.</title>
        <authorList>
            <person name="Bell R."/>
        </authorList>
    </citation>
    <scope>NUCLEOTIDE SEQUENCE [LARGE SCALE GENOMIC DNA]</scope>
    <source>
        <strain evidence="2">CFSAN048053</strain>
    </source>
</reference>
<accession>A0A232SP58</accession>